<evidence type="ECO:0000313" key="12">
    <source>
        <dbReference type="Proteomes" id="UP000019118"/>
    </source>
</evidence>
<proteinExistence type="predicted"/>
<comment type="subcellular location">
    <subcellularLocation>
        <location evidence="1">Membrane</location>
        <topology evidence="1">Lipid-anchor</topology>
        <topology evidence="1">GPI-anchor</topology>
    </subcellularLocation>
</comment>
<keyword evidence="2" id="KW-0336">GPI-anchor</keyword>
<evidence type="ECO:0000313" key="11">
    <source>
        <dbReference type="EnsemblMetazoa" id="XP_019770702.1"/>
    </source>
</evidence>
<sequence length="157" mass="16471">MRFTLCLLVALLLAVVDKSAGLKCYTCSATENDSDTSCDDDLDSLGKTGITDCDKKFCTIVRLDYIDPKGKLASLSRNCVDKVPADGITEDSTYRTYQRSCKTDLCNSGSGKSDSNSGTSDLGDKSTIYAPGTGISAANSIVAGALSAICVILVLLN</sequence>
<evidence type="ECO:0000256" key="9">
    <source>
        <dbReference type="SAM" id="SignalP"/>
    </source>
</evidence>
<dbReference type="PANTHER" id="PTHR33562">
    <property type="entry name" value="ATILLA, ISOFORM B-RELATED-RELATED"/>
    <property type="match status" value="1"/>
</dbReference>
<keyword evidence="7" id="KW-0449">Lipoprotein</keyword>
<feature type="chain" id="PRO_5010971828" description="Protein sleepless" evidence="9">
    <location>
        <begin position="22"/>
        <end position="157"/>
    </location>
</feature>
<evidence type="ECO:0000256" key="8">
    <source>
        <dbReference type="SAM" id="Phobius"/>
    </source>
</evidence>
<dbReference type="PANTHER" id="PTHR33562:SF28">
    <property type="entry name" value="PROTEIN QUIVER"/>
    <property type="match status" value="1"/>
</dbReference>
<evidence type="ECO:0000256" key="4">
    <source>
        <dbReference type="ARBA" id="ARBA00022729"/>
    </source>
</evidence>
<keyword evidence="2" id="KW-0325">Glycoprotein</keyword>
<gene>
    <name evidence="10" type="ORF">YQE_12337</name>
</gene>
<dbReference type="InterPro" id="IPR050975">
    <property type="entry name" value="Sleep_regulator"/>
</dbReference>
<protein>
    <recommendedName>
        <fullName evidence="13">Protein sleepless</fullName>
    </recommendedName>
</protein>
<keyword evidence="4 9" id="KW-0732">Signal</keyword>
<evidence type="ECO:0000256" key="6">
    <source>
        <dbReference type="ARBA" id="ARBA00023136"/>
    </source>
</evidence>
<evidence type="ECO:0000256" key="2">
    <source>
        <dbReference type="ARBA" id="ARBA00022622"/>
    </source>
</evidence>
<evidence type="ECO:0000313" key="10">
    <source>
        <dbReference type="EMBL" id="ENN70935.1"/>
    </source>
</evidence>
<keyword evidence="12" id="KW-1185">Reference proteome</keyword>
<dbReference type="EnsemblMetazoa" id="XM_019915143.1">
    <property type="protein sequence ID" value="XP_019770702.1"/>
    <property type="gene ID" value="LOC109544796"/>
</dbReference>
<accession>N6TNX0</accession>
<evidence type="ECO:0000256" key="5">
    <source>
        <dbReference type="ARBA" id="ARBA00022989"/>
    </source>
</evidence>
<evidence type="ECO:0000256" key="1">
    <source>
        <dbReference type="ARBA" id="ARBA00004589"/>
    </source>
</evidence>
<organism evidence="10">
    <name type="scientific">Dendroctonus ponderosae</name>
    <name type="common">Mountain pine beetle</name>
    <dbReference type="NCBI Taxonomy" id="77166"/>
    <lineage>
        <taxon>Eukaryota</taxon>
        <taxon>Metazoa</taxon>
        <taxon>Ecdysozoa</taxon>
        <taxon>Arthropoda</taxon>
        <taxon>Hexapoda</taxon>
        <taxon>Insecta</taxon>
        <taxon>Pterygota</taxon>
        <taxon>Neoptera</taxon>
        <taxon>Endopterygota</taxon>
        <taxon>Coleoptera</taxon>
        <taxon>Polyphaga</taxon>
        <taxon>Cucujiformia</taxon>
        <taxon>Curculionidae</taxon>
        <taxon>Scolytinae</taxon>
        <taxon>Dendroctonus</taxon>
    </lineage>
</organism>
<dbReference type="EMBL" id="KB741280">
    <property type="protein sequence ID" value="ENN70935.1"/>
    <property type="molecule type" value="Genomic_DNA"/>
</dbReference>
<keyword evidence="5 8" id="KW-1133">Transmembrane helix</keyword>
<reference evidence="10 12" key="1">
    <citation type="journal article" date="2013" name="Genome Biol.">
        <title>Draft genome of the mountain pine beetle, Dendroctonus ponderosae Hopkins, a major forest pest.</title>
        <authorList>
            <person name="Keeling C.I."/>
            <person name="Yuen M.M."/>
            <person name="Liao N.Y."/>
            <person name="Docking T.R."/>
            <person name="Chan S.K."/>
            <person name="Taylor G.A."/>
            <person name="Palmquist D.L."/>
            <person name="Jackman S.D."/>
            <person name="Nguyen A."/>
            <person name="Li M."/>
            <person name="Henderson H."/>
            <person name="Janes J.K."/>
            <person name="Zhao Y."/>
            <person name="Pandoh P."/>
            <person name="Moore R."/>
            <person name="Sperling F.A."/>
            <person name="Huber D.P."/>
            <person name="Birol I."/>
            <person name="Jones S.J."/>
            <person name="Bohlmann J."/>
        </authorList>
    </citation>
    <scope>NUCLEOTIDE SEQUENCE</scope>
</reference>
<dbReference type="GO" id="GO:0098552">
    <property type="term" value="C:side of membrane"/>
    <property type="evidence" value="ECO:0007669"/>
    <property type="project" value="UniProtKB-KW"/>
</dbReference>
<keyword evidence="6 8" id="KW-0472">Membrane</keyword>
<dbReference type="OrthoDB" id="6331233at2759"/>
<feature type="transmembrane region" description="Helical" evidence="8">
    <location>
        <begin position="135"/>
        <end position="156"/>
    </location>
</feature>
<evidence type="ECO:0008006" key="13">
    <source>
        <dbReference type="Google" id="ProtNLM"/>
    </source>
</evidence>
<dbReference type="HOGENOM" id="CLU_1679748_0_0_1"/>
<dbReference type="AlphaFoldDB" id="N6TNX0"/>
<name>N6TNX0_DENPD</name>
<dbReference type="OMA" id="CTYLDGY"/>
<keyword evidence="3 8" id="KW-0812">Transmembrane</keyword>
<evidence type="ECO:0000256" key="3">
    <source>
        <dbReference type="ARBA" id="ARBA00022692"/>
    </source>
</evidence>
<feature type="non-terminal residue" evidence="10">
    <location>
        <position position="1"/>
    </location>
</feature>
<dbReference type="Proteomes" id="UP000019118">
    <property type="component" value="Unassembled WGS sequence"/>
</dbReference>
<evidence type="ECO:0000256" key="7">
    <source>
        <dbReference type="ARBA" id="ARBA00023288"/>
    </source>
</evidence>
<reference evidence="11" key="2">
    <citation type="submission" date="2024-08" db="UniProtKB">
        <authorList>
            <consortium name="EnsemblMetazoa"/>
        </authorList>
    </citation>
    <scope>IDENTIFICATION</scope>
</reference>
<feature type="signal peptide" evidence="9">
    <location>
        <begin position="1"/>
        <end position="21"/>
    </location>
</feature>